<sequence length="119" mass="13382">MSEGTFIVDVLGPILHKLFLKNKKDWYLKYGKACLKASENSQKVDNEHRSPGKKIDTILALKDSNEEFLVTEVTGPPSKNDWSHFIGDQVKISKSLIDKLARYTPSSNIRNVSLYGTQG</sequence>
<evidence type="ECO:0000313" key="2">
    <source>
        <dbReference type="Proteomes" id="UP000789405"/>
    </source>
</evidence>
<dbReference type="OrthoDB" id="2443197at2759"/>
<keyword evidence="2" id="KW-1185">Reference proteome</keyword>
<dbReference type="EMBL" id="CAJVPY010000213">
    <property type="protein sequence ID" value="CAG8458296.1"/>
    <property type="molecule type" value="Genomic_DNA"/>
</dbReference>
<accession>A0A9N8VQ39</accession>
<gene>
    <name evidence="1" type="ORF">DERYTH_LOCUS880</name>
</gene>
<organism evidence="1 2">
    <name type="scientific">Dentiscutata erythropus</name>
    <dbReference type="NCBI Taxonomy" id="1348616"/>
    <lineage>
        <taxon>Eukaryota</taxon>
        <taxon>Fungi</taxon>
        <taxon>Fungi incertae sedis</taxon>
        <taxon>Mucoromycota</taxon>
        <taxon>Glomeromycotina</taxon>
        <taxon>Glomeromycetes</taxon>
        <taxon>Diversisporales</taxon>
        <taxon>Gigasporaceae</taxon>
        <taxon>Dentiscutata</taxon>
    </lineage>
</organism>
<dbReference type="Proteomes" id="UP000789405">
    <property type="component" value="Unassembled WGS sequence"/>
</dbReference>
<dbReference type="AlphaFoldDB" id="A0A9N8VQ39"/>
<proteinExistence type="predicted"/>
<evidence type="ECO:0000313" key="1">
    <source>
        <dbReference type="EMBL" id="CAG8458296.1"/>
    </source>
</evidence>
<protein>
    <submittedName>
        <fullName evidence="1">455_t:CDS:1</fullName>
    </submittedName>
</protein>
<reference evidence="1" key="1">
    <citation type="submission" date="2021-06" db="EMBL/GenBank/DDBJ databases">
        <authorList>
            <person name="Kallberg Y."/>
            <person name="Tangrot J."/>
            <person name="Rosling A."/>
        </authorList>
    </citation>
    <scope>NUCLEOTIDE SEQUENCE</scope>
    <source>
        <strain evidence="1">MA453B</strain>
    </source>
</reference>
<name>A0A9N8VQ39_9GLOM</name>
<comment type="caution">
    <text evidence="1">The sequence shown here is derived from an EMBL/GenBank/DDBJ whole genome shotgun (WGS) entry which is preliminary data.</text>
</comment>